<protein>
    <submittedName>
        <fullName evidence="2">Uncharacterized protein</fullName>
    </submittedName>
</protein>
<dbReference type="AlphaFoldDB" id="A0A3P3XPY1"/>
<organism evidence="2">
    <name type="scientific">uncultured spirochete</name>
    <dbReference type="NCBI Taxonomy" id="156406"/>
    <lineage>
        <taxon>Bacteria</taxon>
        <taxon>Pseudomonadati</taxon>
        <taxon>Spirochaetota</taxon>
        <taxon>Spirochaetia</taxon>
        <taxon>Spirochaetales</taxon>
        <taxon>environmental samples</taxon>
    </lineage>
</organism>
<sequence>MSTEFEREIGSSMMPNENPGDLVENEKWIEACKKRLTILRPETEEAKHEFLEEAARTLKIGQEELITKAKKQFRDNYIEDDEKAIRREETKIAAYGKPQEYLKKAEEAAEALLAENTSSVKPIDNDFPAILSILLITKQTRTSQAKRAEKALSKISEYDIMRTIRMMFENKDSIEELYKAWGKPWGDINALRSEARRRGIREELLEVHAIQSGEADRLQEVGKKVVEGGRKGARVASYGSEKSRRKDQVLKKYGEIMGQPHKMPESEVKKQIAKEFRISLYTVRRYLQNR</sequence>
<feature type="region of interest" description="Disordered" evidence="1">
    <location>
        <begin position="1"/>
        <end position="22"/>
    </location>
</feature>
<proteinExistence type="predicted"/>
<name>A0A3P3XPY1_9SPIR</name>
<evidence type="ECO:0000313" key="2">
    <source>
        <dbReference type="EMBL" id="SLM18284.1"/>
    </source>
</evidence>
<accession>A0A3P3XPY1</accession>
<reference evidence="2" key="1">
    <citation type="submission" date="2017-02" db="EMBL/GenBank/DDBJ databases">
        <authorList>
            <person name="Regsiter A."/>
            <person name="William W."/>
        </authorList>
    </citation>
    <scope>NUCLEOTIDE SEQUENCE</scope>
    <source>
        <strain evidence="2">BdmA 4</strain>
    </source>
</reference>
<gene>
    <name evidence="2" type="ORF">SPIRO4BDMA_40856</name>
</gene>
<dbReference type="EMBL" id="FWDO01000004">
    <property type="protein sequence ID" value="SLM18284.1"/>
    <property type="molecule type" value="Genomic_DNA"/>
</dbReference>
<evidence type="ECO:0000256" key="1">
    <source>
        <dbReference type="SAM" id="MobiDB-lite"/>
    </source>
</evidence>